<dbReference type="PANTHER" id="PTHR35517:SF1">
    <property type="entry name" value="PROTEIN ARGININE N-METHYLTRANSFERASE SFM1"/>
    <property type="match status" value="1"/>
</dbReference>
<sequence>MVLIVIEHLEECVFPWLYFEYKNAVRLIGRSNLLFTNVCREDDIKVLKSIAQVTCKSSTELFKEPIVLDPQAKEMLSPEDAKKSTVAIVGGILGDHPPRGRTKTMLTSKFENAIVRSLGPKQLSIDGAAYTAHVVLNHGIPLKEIKFIDGITIRRKIGGIVHEIHLPYRYPVLNNKPIVSIELLEHLKRSLNVNV</sequence>
<evidence type="ECO:0000313" key="1">
    <source>
        <dbReference type="EMBL" id="HHQ80138.1"/>
    </source>
</evidence>
<dbReference type="CDD" id="cd18090">
    <property type="entry name" value="Arginine_MT_Sfm1"/>
    <property type="match status" value="1"/>
</dbReference>
<dbReference type="EMBL" id="DRZC01000021">
    <property type="protein sequence ID" value="HHQ80138.1"/>
    <property type="molecule type" value="Genomic_DNA"/>
</dbReference>
<reference evidence="1" key="1">
    <citation type="journal article" date="2020" name="mSystems">
        <title>Genome- and Community-Level Interaction Insights into Carbon Utilization and Element Cycling Functions of Hydrothermarchaeota in Hydrothermal Sediment.</title>
        <authorList>
            <person name="Zhou Z."/>
            <person name="Liu Y."/>
            <person name="Xu W."/>
            <person name="Pan J."/>
            <person name="Luo Z.H."/>
            <person name="Li M."/>
        </authorList>
    </citation>
    <scope>NUCLEOTIDE SEQUENCE [LARGE SCALE GENOMIC DNA]</scope>
    <source>
        <strain evidence="1">SpSt-1116</strain>
    </source>
</reference>
<accession>A0A7J3ZJA5</accession>
<proteinExistence type="predicted"/>
<comment type="caution">
    <text evidence="1">The sequence shown here is derived from an EMBL/GenBank/DDBJ whole genome shotgun (WGS) entry which is preliminary data.</text>
</comment>
<dbReference type="Pfam" id="PF04252">
    <property type="entry name" value="SFM1-like"/>
    <property type="match status" value="1"/>
</dbReference>
<protein>
    <submittedName>
        <fullName evidence="1">Uncharacterized protein</fullName>
    </submittedName>
</protein>
<gene>
    <name evidence="1" type="ORF">ENM78_01545</name>
</gene>
<dbReference type="AlphaFoldDB" id="A0A7J3ZJA5"/>
<name>A0A7J3ZJA5_9CREN</name>
<dbReference type="InterPro" id="IPR007364">
    <property type="entry name" value="SFM1-like"/>
</dbReference>
<dbReference type="PANTHER" id="PTHR35517">
    <property type="entry name" value="PROTEIN ARGININE N-METHYLTRANSFERASE SFM1"/>
    <property type="match status" value="1"/>
</dbReference>
<dbReference type="GO" id="GO:0035241">
    <property type="term" value="F:protein-arginine omega-N monomethyltransferase activity"/>
    <property type="evidence" value="ECO:0007669"/>
    <property type="project" value="TreeGrafter"/>
</dbReference>
<organism evidence="1">
    <name type="scientific">Fervidicoccus fontis</name>
    <dbReference type="NCBI Taxonomy" id="683846"/>
    <lineage>
        <taxon>Archaea</taxon>
        <taxon>Thermoproteota</taxon>
        <taxon>Thermoprotei</taxon>
        <taxon>Fervidicoccales</taxon>
        <taxon>Fervidicoccaceae</taxon>
        <taxon>Fervidicoccus</taxon>
    </lineage>
</organism>